<dbReference type="PROSITE" id="PS50850">
    <property type="entry name" value="MFS"/>
    <property type="match status" value="1"/>
</dbReference>
<evidence type="ECO:0000256" key="7">
    <source>
        <dbReference type="SAM" id="MobiDB-lite"/>
    </source>
</evidence>
<evidence type="ECO:0000259" key="9">
    <source>
        <dbReference type="PROSITE" id="PS50850"/>
    </source>
</evidence>
<comment type="subcellular location">
    <subcellularLocation>
        <location evidence="1">Membrane</location>
        <topology evidence="1">Multi-pass membrane protein</topology>
    </subcellularLocation>
</comment>
<keyword evidence="3 8" id="KW-0812">Transmembrane</keyword>
<feature type="transmembrane region" description="Helical" evidence="8">
    <location>
        <begin position="185"/>
        <end position="205"/>
    </location>
</feature>
<name>K0KS83_WICCF</name>
<dbReference type="InterPro" id="IPR020846">
    <property type="entry name" value="MFS_dom"/>
</dbReference>
<keyword evidence="5 8" id="KW-0472">Membrane</keyword>
<dbReference type="GO" id="GO:0022857">
    <property type="term" value="F:transmembrane transporter activity"/>
    <property type="evidence" value="ECO:0007669"/>
    <property type="project" value="InterPro"/>
</dbReference>
<accession>K0KS83</accession>
<dbReference type="eggNOG" id="KOG2533">
    <property type="taxonomic scope" value="Eukaryota"/>
</dbReference>
<feature type="transmembrane region" description="Helical" evidence="8">
    <location>
        <begin position="153"/>
        <end position="173"/>
    </location>
</feature>
<feature type="transmembrane region" description="Helical" evidence="8">
    <location>
        <begin position="217"/>
        <end position="237"/>
    </location>
</feature>
<evidence type="ECO:0000256" key="4">
    <source>
        <dbReference type="ARBA" id="ARBA00022989"/>
    </source>
</evidence>
<dbReference type="PANTHER" id="PTHR43791:SF39">
    <property type="entry name" value="TRANSPORTER LIZ1_SEO1, PUTATIVE (AFU_ORTHOLOGUE AFUA_3G00980)-RELATED"/>
    <property type="match status" value="1"/>
</dbReference>
<dbReference type="InterPro" id="IPR036259">
    <property type="entry name" value="MFS_trans_sf"/>
</dbReference>
<feature type="region of interest" description="Disordered" evidence="7">
    <location>
        <begin position="1"/>
        <end position="25"/>
    </location>
</feature>
<feature type="compositionally biased region" description="Basic and acidic residues" evidence="7">
    <location>
        <begin position="1"/>
        <end position="13"/>
    </location>
</feature>
<reference evidence="10 11" key="1">
    <citation type="journal article" date="2012" name="Eukaryot. Cell">
        <title>Draft genome sequence of Wickerhamomyces ciferrii NRRL Y-1031 F-60-10.</title>
        <authorList>
            <person name="Schneider J."/>
            <person name="Andrea H."/>
            <person name="Blom J."/>
            <person name="Jaenicke S."/>
            <person name="Ruckert C."/>
            <person name="Schorsch C."/>
            <person name="Szczepanowski R."/>
            <person name="Farwick M."/>
            <person name="Goesmann A."/>
            <person name="Puhler A."/>
            <person name="Schaffer S."/>
            <person name="Tauch A."/>
            <person name="Kohler T."/>
            <person name="Brinkrolf K."/>
        </authorList>
    </citation>
    <scope>NUCLEOTIDE SEQUENCE [LARGE SCALE GENOMIC DNA]</scope>
    <source>
        <strain evidence="11">ATCC 14091 / BCRC 22168 / CBS 111 / JCM 3599 / NBRC 0793 / NRRL Y-1031 F-60-10</strain>
    </source>
</reference>
<evidence type="ECO:0000313" key="11">
    <source>
        <dbReference type="Proteomes" id="UP000009328"/>
    </source>
</evidence>
<evidence type="ECO:0000256" key="5">
    <source>
        <dbReference type="ARBA" id="ARBA00023136"/>
    </source>
</evidence>
<keyword evidence="11" id="KW-1185">Reference proteome</keyword>
<dbReference type="PANTHER" id="PTHR43791">
    <property type="entry name" value="PERMEASE-RELATED"/>
    <property type="match status" value="1"/>
</dbReference>
<dbReference type="Proteomes" id="UP000009328">
    <property type="component" value="Unassembled WGS sequence"/>
</dbReference>
<organism evidence="10 11">
    <name type="scientific">Wickerhamomyces ciferrii (strain ATCC 14091 / BCRC 22168 / CBS 111 / JCM 3599 / NBRC 0793 / NRRL Y-1031 F-60-10)</name>
    <name type="common">Yeast</name>
    <name type="synonym">Pichia ciferrii</name>
    <dbReference type="NCBI Taxonomy" id="1206466"/>
    <lineage>
        <taxon>Eukaryota</taxon>
        <taxon>Fungi</taxon>
        <taxon>Dikarya</taxon>
        <taxon>Ascomycota</taxon>
        <taxon>Saccharomycotina</taxon>
        <taxon>Saccharomycetes</taxon>
        <taxon>Phaffomycetales</taxon>
        <taxon>Wickerhamomycetaceae</taxon>
        <taxon>Wickerhamomyces</taxon>
    </lineage>
</organism>
<sequence>MSTKDQIEIDTQSKGDTQSDTLTPDTRTKWQKFKETIWDGPKPEPEKRLVTKLDFFLLTWGCYGYFIRHLDQSNFTNAYVSGMKQALNMTGDDYNYALSIWQAGYVVGIIPSQVLMLKIQPNVWFPVIEIIWAVLTFGTASAKNLNQVYCIRFFLGLFESPFYIGALSLFANFYTEKELAKRACILYSASNISSMFSGYLQSAVYENLDGVSGRAGWQWLFIVCGSITLPLALWGLIAIPNTPYKPNCWSIWLNDENKTVAKGRFVKSRVQFHGFKLSEIKTMLLDWPFYVIVFTYTSYMIFTNATGYFTLYIQSLERYSISQINNIPTSAQGVALIGNIILGWLADYKGRHLVLQIALIFNAVSCVFLLITPSEGCVWFGYLISGVSWAYGPIFISWTQEFLRRSEFEAKFTLGIAQASAIANLIWATIVLWSTSSQYPFYRAAYIVSLILGVLQIPITYYVARFVKNQNRLLDVTEVNEQISAELKDEKEK</sequence>
<dbReference type="AlphaFoldDB" id="K0KS83"/>
<evidence type="ECO:0000256" key="3">
    <source>
        <dbReference type="ARBA" id="ARBA00022692"/>
    </source>
</evidence>
<dbReference type="STRING" id="1206466.K0KS83"/>
<dbReference type="InterPro" id="IPR011701">
    <property type="entry name" value="MFS"/>
</dbReference>
<keyword evidence="4 8" id="KW-1133">Transmembrane helix</keyword>
<dbReference type="HOGENOM" id="CLU_001265_4_2_1"/>
<feature type="transmembrane region" description="Helical" evidence="8">
    <location>
        <begin position="287"/>
        <end position="309"/>
    </location>
</feature>
<dbReference type="EMBL" id="CAIF01000158">
    <property type="protein sequence ID" value="CCH44857.1"/>
    <property type="molecule type" value="Genomic_DNA"/>
</dbReference>
<evidence type="ECO:0000256" key="6">
    <source>
        <dbReference type="ARBA" id="ARBA00037968"/>
    </source>
</evidence>
<comment type="similarity">
    <text evidence="6">Belongs to the major facilitator superfamily. Allantoate permease family.</text>
</comment>
<evidence type="ECO:0000256" key="8">
    <source>
        <dbReference type="SAM" id="Phobius"/>
    </source>
</evidence>
<dbReference type="InParanoid" id="K0KS83"/>
<evidence type="ECO:0000313" key="10">
    <source>
        <dbReference type="EMBL" id="CCH44857.1"/>
    </source>
</evidence>
<dbReference type="Gene3D" id="1.20.1250.20">
    <property type="entry name" value="MFS general substrate transporter like domains"/>
    <property type="match status" value="2"/>
</dbReference>
<proteinExistence type="inferred from homology"/>
<keyword evidence="2" id="KW-0813">Transport</keyword>
<comment type="caution">
    <text evidence="10">The sequence shown here is derived from an EMBL/GenBank/DDBJ whole genome shotgun (WGS) entry which is preliminary data.</text>
</comment>
<protein>
    <submittedName>
        <fullName evidence="10">Pantothenate transporter</fullName>
    </submittedName>
</protein>
<feature type="compositionally biased region" description="Polar residues" evidence="7">
    <location>
        <begin position="14"/>
        <end position="25"/>
    </location>
</feature>
<feature type="transmembrane region" description="Helical" evidence="8">
    <location>
        <begin position="410"/>
        <end position="433"/>
    </location>
</feature>
<dbReference type="GO" id="GO:0016020">
    <property type="term" value="C:membrane"/>
    <property type="evidence" value="ECO:0007669"/>
    <property type="project" value="UniProtKB-SubCell"/>
</dbReference>
<dbReference type="Pfam" id="PF07690">
    <property type="entry name" value="MFS_1"/>
    <property type="match status" value="1"/>
</dbReference>
<feature type="transmembrane region" description="Helical" evidence="8">
    <location>
        <begin position="445"/>
        <end position="464"/>
    </location>
</feature>
<feature type="transmembrane region" description="Helical" evidence="8">
    <location>
        <begin position="353"/>
        <end position="372"/>
    </location>
</feature>
<evidence type="ECO:0000256" key="1">
    <source>
        <dbReference type="ARBA" id="ARBA00004141"/>
    </source>
</evidence>
<feature type="transmembrane region" description="Helical" evidence="8">
    <location>
        <begin position="378"/>
        <end position="398"/>
    </location>
</feature>
<feature type="transmembrane region" description="Helical" evidence="8">
    <location>
        <begin position="329"/>
        <end position="346"/>
    </location>
</feature>
<dbReference type="FunFam" id="1.20.1250.20:FF:000065">
    <property type="entry name" value="Putative MFS pantothenate transporter"/>
    <property type="match status" value="1"/>
</dbReference>
<gene>
    <name evidence="10" type="ORF">BN7_4426</name>
</gene>
<dbReference type="SUPFAM" id="SSF103473">
    <property type="entry name" value="MFS general substrate transporter"/>
    <property type="match status" value="1"/>
</dbReference>
<evidence type="ECO:0000256" key="2">
    <source>
        <dbReference type="ARBA" id="ARBA00022448"/>
    </source>
</evidence>
<feature type="domain" description="Major facilitator superfamily (MFS) profile" evidence="9">
    <location>
        <begin position="57"/>
        <end position="461"/>
    </location>
</feature>